<dbReference type="OrthoDB" id="5648050at2"/>
<sequence length="367" mass="41959">MARLYRIAKNLAGETRLLPAFAATHQSIRVNLKAQETRTPVHKQSDVETTPTKPLSHSSDYAFLGSSTRLHSAHHRKRIKTTYTDNYSAALSLPYSWRELQKEHENDQATLNLSKQLIVEHASRRVDLFFYTMIAYYNTGFHPILGHTDLQHGRGRSLDRFTNLTEACHSSLTPSLLDEFSDGTNRKRYSGSILTGTHFMESLNTTVELPHFVNELDDLLEEYCRGKSIKILNQVALGQVDPIAGFTNFLQMMQDSLTELKKRGELQRKNTGVRFFDPPKHPIRLDVLELIHKGSLGKTYSQDSKVASDDYVQLMLRLTPTEIEQCHKTKEMKAKIYAEKILVIQKEILESKSAFEPMKFSAQMRGM</sequence>
<protein>
    <submittedName>
        <fullName evidence="2">Uncharacterized protein</fullName>
    </submittedName>
</protein>
<proteinExistence type="predicted"/>
<dbReference type="Proteomes" id="UP000054729">
    <property type="component" value="Unassembled WGS sequence"/>
</dbReference>
<feature type="region of interest" description="Disordered" evidence="1">
    <location>
        <begin position="36"/>
        <end position="55"/>
    </location>
</feature>
<dbReference type="RefSeq" id="WP_058480201.1">
    <property type="nucleotide sequence ID" value="NZ_CAAAIQ010000023.1"/>
</dbReference>
<comment type="caution">
    <text evidence="2">The sequence shown here is derived from an EMBL/GenBank/DDBJ whole genome shotgun (WGS) entry which is preliminary data.</text>
</comment>
<evidence type="ECO:0000313" key="3">
    <source>
        <dbReference type="Proteomes" id="UP000054729"/>
    </source>
</evidence>
<evidence type="ECO:0000256" key="1">
    <source>
        <dbReference type="SAM" id="MobiDB-lite"/>
    </source>
</evidence>
<reference evidence="2 3" key="1">
    <citation type="submission" date="2015-11" db="EMBL/GenBank/DDBJ databases">
        <title>Genomic analysis of 38 Legionella species identifies large and diverse effector repertoires.</title>
        <authorList>
            <person name="Burstein D."/>
            <person name="Amaro F."/>
            <person name="Zusman T."/>
            <person name="Lifshitz Z."/>
            <person name="Cohen O."/>
            <person name="Gilbert J.A."/>
            <person name="Pupko T."/>
            <person name="Shuman H.A."/>
            <person name="Segal G."/>
        </authorList>
    </citation>
    <scope>NUCLEOTIDE SEQUENCE [LARGE SCALE GENOMIC DNA]</scope>
    <source>
        <strain evidence="2 3">ATCC 51914</strain>
    </source>
</reference>
<keyword evidence="3" id="KW-1185">Reference proteome</keyword>
<dbReference type="EMBL" id="LNZB01000036">
    <property type="protein sequence ID" value="KTD79441.1"/>
    <property type="molecule type" value="Genomic_DNA"/>
</dbReference>
<gene>
    <name evidence="2" type="ORF">Lwal_1513</name>
</gene>
<evidence type="ECO:0000313" key="2">
    <source>
        <dbReference type="EMBL" id="KTD79441.1"/>
    </source>
</evidence>
<organism evidence="2 3">
    <name type="scientific">Legionella waltersii</name>
    <dbReference type="NCBI Taxonomy" id="66969"/>
    <lineage>
        <taxon>Bacteria</taxon>
        <taxon>Pseudomonadati</taxon>
        <taxon>Pseudomonadota</taxon>
        <taxon>Gammaproteobacteria</taxon>
        <taxon>Legionellales</taxon>
        <taxon>Legionellaceae</taxon>
        <taxon>Legionella</taxon>
    </lineage>
</organism>
<name>A0A0W1ADM7_9GAMM</name>
<dbReference type="AlphaFoldDB" id="A0A0W1ADM7"/>
<dbReference type="PATRIC" id="fig|66969.6.peg.1651"/>
<accession>A0A0W1ADM7</accession>